<dbReference type="PANTHER" id="PTHR43648:SF1">
    <property type="entry name" value="ELECTRON TRANSFER FLAVOPROTEIN BETA SUBUNIT LYSINE METHYLTRANSFERASE"/>
    <property type="match status" value="1"/>
</dbReference>
<gene>
    <name evidence="6 7" type="primary">prmA</name>
    <name evidence="7" type="ORF">EPICR_20180</name>
</gene>
<dbReference type="GO" id="GO:0005840">
    <property type="term" value="C:ribosome"/>
    <property type="evidence" value="ECO:0007669"/>
    <property type="project" value="UniProtKB-KW"/>
</dbReference>
<organism evidence="7">
    <name type="scientific">uncultured Desulfobacteraceae bacterium</name>
    <dbReference type="NCBI Taxonomy" id="218296"/>
    <lineage>
        <taxon>Bacteria</taxon>
        <taxon>Pseudomonadati</taxon>
        <taxon>Thermodesulfobacteriota</taxon>
        <taxon>Desulfobacteria</taxon>
        <taxon>Desulfobacterales</taxon>
        <taxon>Desulfobacteraceae</taxon>
        <taxon>environmental samples</taxon>
    </lineage>
</organism>
<dbReference type="Pfam" id="PF06325">
    <property type="entry name" value="PrmA"/>
    <property type="match status" value="1"/>
</dbReference>
<comment type="catalytic activity">
    <reaction evidence="6">
        <text>L-lysyl-[protein] + 3 S-adenosyl-L-methionine = N(6),N(6),N(6)-trimethyl-L-lysyl-[protein] + 3 S-adenosyl-L-homocysteine + 3 H(+)</text>
        <dbReference type="Rhea" id="RHEA:54192"/>
        <dbReference type="Rhea" id="RHEA-COMP:9752"/>
        <dbReference type="Rhea" id="RHEA-COMP:13826"/>
        <dbReference type="ChEBI" id="CHEBI:15378"/>
        <dbReference type="ChEBI" id="CHEBI:29969"/>
        <dbReference type="ChEBI" id="CHEBI:57856"/>
        <dbReference type="ChEBI" id="CHEBI:59789"/>
        <dbReference type="ChEBI" id="CHEBI:61961"/>
    </reaction>
</comment>
<comment type="subcellular location">
    <subcellularLocation>
        <location evidence="6">Cytoplasm</location>
    </subcellularLocation>
</comment>
<accession>A0A484HLE7</accession>
<evidence type="ECO:0000256" key="2">
    <source>
        <dbReference type="ARBA" id="ARBA00022490"/>
    </source>
</evidence>
<evidence type="ECO:0000256" key="1">
    <source>
        <dbReference type="ARBA" id="ARBA00009741"/>
    </source>
</evidence>
<evidence type="ECO:0000313" key="7">
    <source>
        <dbReference type="EMBL" id="VEN73713.1"/>
    </source>
</evidence>
<dbReference type="EMBL" id="CAACVI010000012">
    <property type="protein sequence ID" value="VEN73713.1"/>
    <property type="molecule type" value="Genomic_DNA"/>
</dbReference>
<dbReference type="SUPFAM" id="SSF53335">
    <property type="entry name" value="S-adenosyl-L-methionine-dependent methyltransferases"/>
    <property type="match status" value="1"/>
</dbReference>
<dbReference type="PANTHER" id="PTHR43648">
    <property type="entry name" value="ELECTRON TRANSFER FLAVOPROTEIN BETA SUBUNIT LYSINE METHYLTRANSFERASE"/>
    <property type="match status" value="1"/>
</dbReference>
<keyword evidence="5 6" id="KW-0949">S-adenosyl-L-methionine</keyword>
<proteinExistence type="inferred from homology"/>
<comment type="similarity">
    <text evidence="1 6">Belongs to the methyltransferase superfamily. PrmA family.</text>
</comment>
<reference evidence="7" key="1">
    <citation type="submission" date="2019-01" db="EMBL/GenBank/DDBJ databases">
        <authorList>
            <consortium name="Genoscope - CEA"/>
            <person name="William W."/>
        </authorList>
    </citation>
    <scope>NUCLEOTIDE SEQUENCE</scope>
    <source>
        <strain evidence="7">CR-1</strain>
    </source>
</reference>
<sequence>MKWKEIAIQFAPGPKGADPETAADLIALALRDFGSRGVIVQDPGDAKDHPDAAVIGHVPSGPEEPPDLKTLESRLAVLKKDLGFQARMSVRDIQDRDWAHSWKAHFQTPVSCGPFRVKPAWVEPGPADPARIIEIDPGMAFGTGTHPTTCLCMELIGAHVKKNSRFLDVGTGSGILMIAAAKMGAAHAAGTDTDPDALEIARKNLLLNGVPPHRFSLVRSHLASGLKGRFDVASANILFRPVLELIGATGRFLKKQKPGIFVCSGFEEADTDKVLEKMTRQGFEIIETRTRESWAAVCGKRA</sequence>
<evidence type="ECO:0000256" key="3">
    <source>
        <dbReference type="ARBA" id="ARBA00022603"/>
    </source>
</evidence>
<dbReference type="GO" id="GO:0016279">
    <property type="term" value="F:protein-lysine N-methyltransferase activity"/>
    <property type="evidence" value="ECO:0007669"/>
    <property type="project" value="RHEA"/>
</dbReference>
<dbReference type="GO" id="GO:0005737">
    <property type="term" value="C:cytoplasm"/>
    <property type="evidence" value="ECO:0007669"/>
    <property type="project" value="UniProtKB-SubCell"/>
</dbReference>
<dbReference type="InterPro" id="IPR004498">
    <property type="entry name" value="Ribosomal_PrmA_MeTrfase"/>
</dbReference>
<feature type="binding site" evidence="6">
    <location>
        <position position="170"/>
    </location>
    <ligand>
        <name>S-adenosyl-L-methionine</name>
        <dbReference type="ChEBI" id="CHEBI:59789"/>
    </ligand>
</feature>
<keyword evidence="7" id="KW-0687">Ribonucleoprotein</keyword>
<keyword evidence="4 6" id="KW-0808">Transferase</keyword>
<dbReference type="Gene3D" id="3.40.50.150">
    <property type="entry name" value="Vaccinia Virus protein VP39"/>
    <property type="match status" value="1"/>
</dbReference>
<keyword evidence="3 6" id="KW-0489">Methyltransferase</keyword>
<evidence type="ECO:0000256" key="5">
    <source>
        <dbReference type="ARBA" id="ARBA00022691"/>
    </source>
</evidence>
<evidence type="ECO:0000256" key="6">
    <source>
        <dbReference type="HAMAP-Rule" id="MF_00735"/>
    </source>
</evidence>
<feature type="binding site" evidence="6">
    <location>
        <position position="236"/>
    </location>
    <ligand>
        <name>S-adenosyl-L-methionine</name>
        <dbReference type="ChEBI" id="CHEBI:59789"/>
    </ligand>
</feature>
<name>A0A484HLE7_9BACT</name>
<dbReference type="InterPro" id="IPR029063">
    <property type="entry name" value="SAM-dependent_MTases_sf"/>
</dbReference>
<feature type="binding site" evidence="6">
    <location>
        <position position="192"/>
    </location>
    <ligand>
        <name>S-adenosyl-L-methionine</name>
        <dbReference type="ChEBI" id="CHEBI:59789"/>
    </ligand>
</feature>
<dbReference type="CDD" id="cd02440">
    <property type="entry name" value="AdoMet_MTases"/>
    <property type="match status" value="1"/>
</dbReference>
<feature type="binding site" evidence="6">
    <location>
        <position position="149"/>
    </location>
    <ligand>
        <name>S-adenosyl-L-methionine</name>
        <dbReference type="ChEBI" id="CHEBI:59789"/>
    </ligand>
</feature>
<dbReference type="GO" id="GO:0032259">
    <property type="term" value="P:methylation"/>
    <property type="evidence" value="ECO:0007669"/>
    <property type="project" value="UniProtKB-KW"/>
</dbReference>
<dbReference type="EC" id="2.1.1.-" evidence="6"/>
<evidence type="ECO:0000256" key="4">
    <source>
        <dbReference type="ARBA" id="ARBA00022679"/>
    </source>
</evidence>
<dbReference type="InterPro" id="IPR050078">
    <property type="entry name" value="Ribosomal_L11_MeTrfase_PrmA"/>
</dbReference>
<protein>
    <recommendedName>
        <fullName evidence="6">Ribosomal protein L11 methyltransferase</fullName>
        <shortName evidence="6">L11 Mtase</shortName>
        <ecNumber evidence="6">2.1.1.-</ecNumber>
    </recommendedName>
</protein>
<comment type="function">
    <text evidence="6">Methylates ribosomal protein L11.</text>
</comment>
<dbReference type="AlphaFoldDB" id="A0A484HLE7"/>
<dbReference type="HAMAP" id="MF_00735">
    <property type="entry name" value="Methyltr_PrmA"/>
    <property type="match status" value="1"/>
</dbReference>
<keyword evidence="7" id="KW-0689">Ribosomal protein</keyword>
<keyword evidence="2 6" id="KW-0963">Cytoplasm</keyword>